<sequence>MGCLGICFGTVVQVSDVITKEHTFWKFEFDIDLAAHKFRAYHKFYNRWSDILGPLFAGGELSTAFQFLSQLVNSFNDGTHDVLRWKSFWASILSKCGYTNELVSQLIEDRESVNFRDVIAHLFLRAISIHKSSPELFARRFATLDTDKVVLVPEATLPGDVLCHFIEDVRTPYVLRIRDSGPEEDDPVVEKVIKEMNRPERSRFPITYCDFVGECFVYDWDYEGWLRTLTLDWSRAPYDVLGVFVMH</sequence>
<dbReference type="GeneID" id="28816222"/>
<name>A0A132BAL0_MOLSC</name>
<evidence type="ECO:0000313" key="2">
    <source>
        <dbReference type="Proteomes" id="UP000070700"/>
    </source>
</evidence>
<proteinExistence type="predicted"/>
<organism evidence="1 2">
    <name type="scientific">Mollisia scopiformis</name>
    <name type="common">Conifer needle endophyte fungus</name>
    <name type="synonym">Phialocephala scopiformis</name>
    <dbReference type="NCBI Taxonomy" id="149040"/>
    <lineage>
        <taxon>Eukaryota</taxon>
        <taxon>Fungi</taxon>
        <taxon>Dikarya</taxon>
        <taxon>Ascomycota</taxon>
        <taxon>Pezizomycotina</taxon>
        <taxon>Leotiomycetes</taxon>
        <taxon>Helotiales</taxon>
        <taxon>Mollisiaceae</taxon>
        <taxon>Mollisia</taxon>
    </lineage>
</organism>
<evidence type="ECO:0000313" key="1">
    <source>
        <dbReference type="EMBL" id="KUJ09455.1"/>
    </source>
</evidence>
<dbReference type="EMBL" id="KQ947432">
    <property type="protein sequence ID" value="KUJ09455.1"/>
    <property type="molecule type" value="Genomic_DNA"/>
</dbReference>
<keyword evidence="2" id="KW-1185">Reference proteome</keyword>
<gene>
    <name evidence="1" type="ORF">LY89DRAFT_288129</name>
</gene>
<dbReference type="RefSeq" id="XP_018063810.1">
    <property type="nucleotide sequence ID" value="XM_018206496.1"/>
</dbReference>
<dbReference type="AlphaFoldDB" id="A0A132BAL0"/>
<dbReference type="Proteomes" id="UP000070700">
    <property type="component" value="Unassembled WGS sequence"/>
</dbReference>
<protein>
    <submittedName>
        <fullName evidence="1">Uncharacterized protein</fullName>
    </submittedName>
</protein>
<dbReference type="InParanoid" id="A0A132BAL0"/>
<accession>A0A132BAL0</accession>
<dbReference type="KEGG" id="psco:LY89DRAFT_288129"/>
<reference evidence="1 2" key="1">
    <citation type="submission" date="2015-10" db="EMBL/GenBank/DDBJ databases">
        <title>Full genome of DAOMC 229536 Phialocephala scopiformis, a fungal endophyte of spruce producing the potent anti-insectan compound rugulosin.</title>
        <authorList>
            <consortium name="DOE Joint Genome Institute"/>
            <person name="Walker A.K."/>
            <person name="Frasz S.L."/>
            <person name="Seifert K.A."/>
            <person name="Miller J.D."/>
            <person name="Mondo S.J."/>
            <person name="Labutti K."/>
            <person name="Lipzen A."/>
            <person name="Dockter R."/>
            <person name="Kennedy M."/>
            <person name="Grigoriev I.V."/>
            <person name="Spatafora J.W."/>
        </authorList>
    </citation>
    <scope>NUCLEOTIDE SEQUENCE [LARGE SCALE GENOMIC DNA]</scope>
    <source>
        <strain evidence="1 2">CBS 120377</strain>
    </source>
</reference>